<keyword evidence="3" id="KW-1185">Reference proteome</keyword>
<reference evidence="2 3" key="1">
    <citation type="submission" date="2024-01" db="EMBL/GenBank/DDBJ databases">
        <title>The complete chloroplast genome sequence of Lithospermum erythrorhizon: insights into the phylogenetic relationship among Boraginaceae species and the maternal lineages of purple gromwells.</title>
        <authorList>
            <person name="Okada T."/>
            <person name="Watanabe K."/>
        </authorList>
    </citation>
    <scope>NUCLEOTIDE SEQUENCE [LARGE SCALE GENOMIC DNA]</scope>
</reference>
<dbReference type="Proteomes" id="UP001454036">
    <property type="component" value="Unassembled WGS sequence"/>
</dbReference>
<feature type="coiled-coil region" evidence="1">
    <location>
        <begin position="29"/>
        <end position="133"/>
    </location>
</feature>
<gene>
    <name evidence="2" type="ORF">LIER_43603</name>
</gene>
<proteinExistence type="predicted"/>
<protein>
    <submittedName>
        <fullName evidence="2">Uncharacterized protein</fullName>
    </submittedName>
</protein>
<sequence length="140" mass="16700">MTYDACMLIFEILYGREFQVQKMADEGTINKLQIDLSVHRNHIESLSRKLDKVYADTETKYYYEIQGLKDCLLVEQEEKNDLNKKFQELEKELLISRSRLAEHQQDTTSSRHVETLKQKIMKMRKENEVLRRQLDCLKVG</sequence>
<dbReference type="EMBL" id="BAABME010036705">
    <property type="protein sequence ID" value="GAA0162357.1"/>
    <property type="molecule type" value="Genomic_DNA"/>
</dbReference>
<dbReference type="AlphaFoldDB" id="A0AAV3QJI5"/>
<keyword evidence="1" id="KW-0175">Coiled coil</keyword>
<organism evidence="2 3">
    <name type="scientific">Lithospermum erythrorhizon</name>
    <name type="common">Purple gromwell</name>
    <name type="synonym">Lithospermum officinale var. erythrorhizon</name>
    <dbReference type="NCBI Taxonomy" id="34254"/>
    <lineage>
        <taxon>Eukaryota</taxon>
        <taxon>Viridiplantae</taxon>
        <taxon>Streptophyta</taxon>
        <taxon>Embryophyta</taxon>
        <taxon>Tracheophyta</taxon>
        <taxon>Spermatophyta</taxon>
        <taxon>Magnoliopsida</taxon>
        <taxon>eudicotyledons</taxon>
        <taxon>Gunneridae</taxon>
        <taxon>Pentapetalae</taxon>
        <taxon>asterids</taxon>
        <taxon>lamiids</taxon>
        <taxon>Boraginales</taxon>
        <taxon>Boraginaceae</taxon>
        <taxon>Boraginoideae</taxon>
        <taxon>Lithospermeae</taxon>
        <taxon>Lithospermum</taxon>
    </lineage>
</organism>
<evidence type="ECO:0000256" key="1">
    <source>
        <dbReference type="SAM" id="Coils"/>
    </source>
</evidence>
<name>A0AAV3QJI5_LITER</name>
<evidence type="ECO:0000313" key="2">
    <source>
        <dbReference type="EMBL" id="GAA0162357.1"/>
    </source>
</evidence>
<comment type="caution">
    <text evidence="2">The sequence shown here is derived from an EMBL/GenBank/DDBJ whole genome shotgun (WGS) entry which is preliminary data.</text>
</comment>
<accession>A0AAV3QJI5</accession>
<evidence type="ECO:0000313" key="3">
    <source>
        <dbReference type="Proteomes" id="UP001454036"/>
    </source>
</evidence>